<organism evidence="2 3">
    <name type="scientific">Nitrosotalea devaniterrae</name>
    <dbReference type="NCBI Taxonomy" id="1078905"/>
    <lineage>
        <taxon>Archaea</taxon>
        <taxon>Nitrososphaerota</taxon>
        <taxon>Nitrososphaeria</taxon>
        <taxon>Nitrosotaleales</taxon>
        <taxon>Nitrosotaleaceae</taxon>
        <taxon>Nitrosotalea</taxon>
    </lineage>
</organism>
<dbReference type="KEGG" id="ndv:NDEV_0372"/>
<gene>
    <name evidence="2" type="ORF">NDEV_0372</name>
</gene>
<keyword evidence="1" id="KW-0472">Membrane</keyword>
<dbReference type="EMBL" id="LN890280">
    <property type="protein sequence ID" value="CUR51137.1"/>
    <property type="molecule type" value="Genomic_DNA"/>
</dbReference>
<accession>A0A128A1D9</accession>
<keyword evidence="1" id="KW-1133">Transmembrane helix</keyword>
<evidence type="ECO:0000313" key="3">
    <source>
        <dbReference type="Proteomes" id="UP000196239"/>
    </source>
</evidence>
<dbReference type="AlphaFoldDB" id="A0A128A1D9"/>
<protein>
    <submittedName>
        <fullName evidence="2">Uncharacterized protein</fullName>
    </submittedName>
</protein>
<evidence type="ECO:0000256" key="1">
    <source>
        <dbReference type="SAM" id="Phobius"/>
    </source>
</evidence>
<dbReference type="Proteomes" id="UP000196239">
    <property type="component" value="Chromosome 1"/>
</dbReference>
<sequence length="77" mass="8514">MKLYSYVLIAFVVLATSAPTLALAQYARNGDDQPDTTILTIFSLTLYITIFAILGIVGYSICKVITIRRKAAKMRLV</sequence>
<keyword evidence="3" id="KW-1185">Reference proteome</keyword>
<feature type="transmembrane region" description="Helical" evidence="1">
    <location>
        <begin position="40"/>
        <end position="65"/>
    </location>
</feature>
<name>A0A128A1D9_9ARCH</name>
<proteinExistence type="predicted"/>
<reference evidence="3" key="1">
    <citation type="submission" date="2015-10" db="EMBL/GenBank/DDBJ databases">
        <authorList>
            <person name="Lehtovirta-Morley L.E."/>
            <person name="Vieille C."/>
        </authorList>
    </citation>
    <scope>NUCLEOTIDE SEQUENCE [LARGE SCALE GENOMIC DNA]</scope>
</reference>
<keyword evidence="1" id="KW-0812">Transmembrane</keyword>
<evidence type="ECO:0000313" key="2">
    <source>
        <dbReference type="EMBL" id="CUR51137.1"/>
    </source>
</evidence>